<name>A0A2P5B6Z5_PARAD</name>
<organism evidence="3 4">
    <name type="scientific">Parasponia andersonii</name>
    <name type="common">Sponia andersonii</name>
    <dbReference type="NCBI Taxonomy" id="3476"/>
    <lineage>
        <taxon>Eukaryota</taxon>
        <taxon>Viridiplantae</taxon>
        <taxon>Streptophyta</taxon>
        <taxon>Embryophyta</taxon>
        <taxon>Tracheophyta</taxon>
        <taxon>Spermatophyta</taxon>
        <taxon>Magnoliopsida</taxon>
        <taxon>eudicotyledons</taxon>
        <taxon>Gunneridae</taxon>
        <taxon>Pentapetalae</taxon>
        <taxon>rosids</taxon>
        <taxon>fabids</taxon>
        <taxon>Rosales</taxon>
        <taxon>Cannabaceae</taxon>
        <taxon>Parasponia</taxon>
    </lineage>
</organism>
<dbReference type="Proteomes" id="UP000237105">
    <property type="component" value="Unassembled WGS sequence"/>
</dbReference>
<evidence type="ECO:0000256" key="1">
    <source>
        <dbReference type="SAM" id="MobiDB-lite"/>
    </source>
</evidence>
<dbReference type="Pfam" id="PF23043">
    <property type="entry name" value="SH3-B_UBE2O"/>
    <property type="match status" value="1"/>
</dbReference>
<comment type="caution">
    <text evidence="3">The sequence shown here is derived from an EMBL/GenBank/DDBJ whole genome shotgun (WGS) entry which is preliminary data.</text>
</comment>
<evidence type="ECO:0000259" key="2">
    <source>
        <dbReference type="Pfam" id="PF23043"/>
    </source>
</evidence>
<keyword evidence="4" id="KW-1185">Reference proteome</keyword>
<sequence>MGSGCDSESSAPEELNGNNGSMDLDVEAELHVEEKASDACEARRVGVVRSANAKEKTACIRWIKPVFRPEDPREFDKEELVSVYMSLRCIQIMIIIMAMLLLDRLSISAEATPDRNFIKEPKQQNGRNDIEEGPENCSGHEKVDDTFTDNTCEDFSDLSRLHFPDFRFHGSTLLLFIHSGCFLGYESYNGW</sequence>
<dbReference type="EMBL" id="JXTB01000348">
    <property type="protein sequence ID" value="PON44521.1"/>
    <property type="molecule type" value="Genomic_DNA"/>
</dbReference>
<feature type="region of interest" description="Disordered" evidence="1">
    <location>
        <begin position="1"/>
        <end position="21"/>
    </location>
</feature>
<protein>
    <recommendedName>
        <fullName evidence="2">UBE2O-like SH3-B domain-containing protein</fullName>
    </recommendedName>
</protein>
<dbReference type="AlphaFoldDB" id="A0A2P5B6Z5"/>
<dbReference type="OrthoDB" id="10538784at2759"/>
<dbReference type="STRING" id="3476.A0A2P5B6Z5"/>
<evidence type="ECO:0000313" key="3">
    <source>
        <dbReference type="EMBL" id="PON44521.1"/>
    </source>
</evidence>
<feature type="region of interest" description="Disordered" evidence="1">
    <location>
        <begin position="116"/>
        <end position="143"/>
    </location>
</feature>
<gene>
    <name evidence="3" type="ORF">PanWU01x14_265990</name>
</gene>
<proteinExistence type="predicted"/>
<accession>A0A2P5B6Z5</accession>
<feature type="domain" description="UBE2O-like SH3-B" evidence="2">
    <location>
        <begin position="32"/>
        <end position="84"/>
    </location>
</feature>
<dbReference type="InterPro" id="IPR057733">
    <property type="entry name" value="UBE2O-like_SH3-B"/>
</dbReference>
<reference evidence="4" key="1">
    <citation type="submission" date="2016-06" db="EMBL/GenBank/DDBJ databases">
        <title>Parallel loss of symbiosis genes in relatives of nitrogen-fixing non-legume Parasponia.</title>
        <authorList>
            <person name="Van Velzen R."/>
            <person name="Holmer R."/>
            <person name="Bu F."/>
            <person name="Rutten L."/>
            <person name="Van Zeijl A."/>
            <person name="Liu W."/>
            <person name="Santuari L."/>
            <person name="Cao Q."/>
            <person name="Sharma T."/>
            <person name="Shen D."/>
            <person name="Roswanjaya Y."/>
            <person name="Wardhani T."/>
            <person name="Kalhor M.S."/>
            <person name="Jansen J."/>
            <person name="Van den Hoogen J."/>
            <person name="Gungor B."/>
            <person name="Hartog M."/>
            <person name="Hontelez J."/>
            <person name="Verver J."/>
            <person name="Yang W.-C."/>
            <person name="Schijlen E."/>
            <person name="Repin R."/>
            <person name="Schilthuizen M."/>
            <person name="Schranz E."/>
            <person name="Heidstra R."/>
            <person name="Miyata K."/>
            <person name="Fedorova E."/>
            <person name="Kohlen W."/>
            <person name="Bisseling T."/>
            <person name="Smit S."/>
            <person name="Geurts R."/>
        </authorList>
    </citation>
    <scope>NUCLEOTIDE SEQUENCE [LARGE SCALE GENOMIC DNA]</scope>
    <source>
        <strain evidence="4">cv. WU1-14</strain>
    </source>
</reference>
<evidence type="ECO:0000313" key="4">
    <source>
        <dbReference type="Proteomes" id="UP000237105"/>
    </source>
</evidence>